<dbReference type="Gramene" id="KQL23565">
    <property type="protein sequence ID" value="KQL23565"/>
    <property type="gene ID" value="SETIT_032468mg"/>
</dbReference>
<evidence type="ECO:0000313" key="1">
    <source>
        <dbReference type="EnsemblPlants" id="KQL23565"/>
    </source>
</evidence>
<dbReference type="Proteomes" id="UP000004995">
    <property type="component" value="Unassembled WGS sequence"/>
</dbReference>
<accession>K4A0S7</accession>
<organism evidence="1 2">
    <name type="scientific">Setaria italica</name>
    <name type="common">Foxtail millet</name>
    <name type="synonym">Panicum italicum</name>
    <dbReference type="NCBI Taxonomy" id="4555"/>
    <lineage>
        <taxon>Eukaryota</taxon>
        <taxon>Viridiplantae</taxon>
        <taxon>Streptophyta</taxon>
        <taxon>Embryophyta</taxon>
        <taxon>Tracheophyta</taxon>
        <taxon>Spermatophyta</taxon>
        <taxon>Magnoliopsida</taxon>
        <taxon>Liliopsida</taxon>
        <taxon>Poales</taxon>
        <taxon>Poaceae</taxon>
        <taxon>PACMAD clade</taxon>
        <taxon>Panicoideae</taxon>
        <taxon>Panicodae</taxon>
        <taxon>Paniceae</taxon>
        <taxon>Cenchrinae</taxon>
        <taxon>Setaria</taxon>
    </lineage>
</organism>
<reference evidence="1" key="2">
    <citation type="submission" date="2018-08" db="UniProtKB">
        <authorList>
            <consortium name="EnsemblPlants"/>
        </authorList>
    </citation>
    <scope>IDENTIFICATION</scope>
    <source>
        <strain evidence="1">Yugu1</strain>
    </source>
</reference>
<dbReference type="HOGENOM" id="CLU_2727004_0_0_1"/>
<dbReference type="EnsemblPlants" id="KQL23565">
    <property type="protein sequence ID" value="KQL23565"/>
    <property type="gene ID" value="SETIT_032468mg"/>
</dbReference>
<protein>
    <submittedName>
        <fullName evidence="1">Uncharacterized protein</fullName>
    </submittedName>
</protein>
<reference evidence="2" key="1">
    <citation type="journal article" date="2012" name="Nat. Biotechnol.">
        <title>Reference genome sequence of the model plant Setaria.</title>
        <authorList>
            <person name="Bennetzen J.L."/>
            <person name="Schmutz J."/>
            <person name="Wang H."/>
            <person name="Percifield R."/>
            <person name="Hawkins J."/>
            <person name="Pontaroli A.C."/>
            <person name="Estep M."/>
            <person name="Feng L."/>
            <person name="Vaughn J.N."/>
            <person name="Grimwood J."/>
            <person name="Jenkins J."/>
            <person name="Barry K."/>
            <person name="Lindquist E."/>
            <person name="Hellsten U."/>
            <person name="Deshpande S."/>
            <person name="Wang X."/>
            <person name="Wu X."/>
            <person name="Mitros T."/>
            <person name="Triplett J."/>
            <person name="Yang X."/>
            <person name="Ye C.Y."/>
            <person name="Mauro-Herrera M."/>
            <person name="Wang L."/>
            <person name="Li P."/>
            <person name="Sharma M."/>
            <person name="Sharma R."/>
            <person name="Ronald P.C."/>
            <person name="Panaud O."/>
            <person name="Kellogg E.A."/>
            <person name="Brutnell T.P."/>
            <person name="Doust A.N."/>
            <person name="Tuskan G.A."/>
            <person name="Rokhsar D."/>
            <person name="Devos K.M."/>
        </authorList>
    </citation>
    <scope>NUCLEOTIDE SEQUENCE [LARGE SCALE GENOMIC DNA]</scope>
    <source>
        <strain evidence="2">cv. Yugu1</strain>
    </source>
</reference>
<dbReference type="EMBL" id="AGNK02000886">
    <property type="status" value="NOT_ANNOTATED_CDS"/>
    <property type="molecule type" value="Genomic_DNA"/>
</dbReference>
<dbReference type="AlphaFoldDB" id="K4A0S7"/>
<evidence type="ECO:0000313" key="2">
    <source>
        <dbReference type="Proteomes" id="UP000004995"/>
    </source>
</evidence>
<dbReference type="InParanoid" id="K4A0S7"/>
<sequence>MATNHSHHHSRAPHRRLLVSACPSTSFARRCHRVAASLSPAGSLPCSFVLSANRIHLAASHPQNYKKAPARR</sequence>
<name>K4A0S7_SETIT</name>
<proteinExistence type="predicted"/>
<keyword evidence="2" id="KW-1185">Reference proteome</keyword>